<dbReference type="Proteomes" id="UP000605427">
    <property type="component" value="Unassembled WGS sequence"/>
</dbReference>
<proteinExistence type="predicted"/>
<name>A0ABQ1ZPC3_9BACL</name>
<protein>
    <submittedName>
        <fullName evidence="2">Uncharacterized protein</fullName>
    </submittedName>
</protein>
<comment type="caution">
    <text evidence="2">The sequence shown here is derived from an EMBL/GenBank/DDBJ whole genome shotgun (WGS) entry which is preliminary data.</text>
</comment>
<evidence type="ECO:0000313" key="2">
    <source>
        <dbReference type="EMBL" id="GGH71387.1"/>
    </source>
</evidence>
<gene>
    <name evidence="2" type="ORF">GCM10007362_08450</name>
</gene>
<dbReference type="RefSeq" id="WP_172239515.1">
    <property type="nucleotide sequence ID" value="NZ_BMDD01000001.1"/>
</dbReference>
<evidence type="ECO:0000256" key="1">
    <source>
        <dbReference type="SAM" id="SignalP"/>
    </source>
</evidence>
<organism evidence="2 3">
    <name type="scientific">Saccharibacillus endophyticus</name>
    <dbReference type="NCBI Taxonomy" id="2060666"/>
    <lineage>
        <taxon>Bacteria</taxon>
        <taxon>Bacillati</taxon>
        <taxon>Bacillota</taxon>
        <taxon>Bacilli</taxon>
        <taxon>Bacillales</taxon>
        <taxon>Paenibacillaceae</taxon>
        <taxon>Saccharibacillus</taxon>
    </lineage>
</organism>
<sequence length="352" mass="39148">MKSSARQTYVKFIAAVLVLLVAFGSSSTYAQTSSAAANGYRPPSGIELQDADRTRLLQEARAMYQLNEAQISSYDYGSYYENFKSISLKAFAVAFDPASTSAELISALQPFDSYPPYNLFSGDSNVFVDEILFEKELQLHLYTEFGSEPGQWTEANGRQWMDDIELARDKLYPLIAWDYWEPEVWPIFWEHLNTAVKFEDLRNGRSDILSQTFRYRTDVLNRLADRRLAPQQAAAFDTSVKELERLLIVSAAPEPIAAAFAQVKAAYEALPQGGNPASALAADIETARLLLDLPKGIRSGQYPASAFGTLRRAINEAQRVLEKGSTPEQFLQAQSKLAAAVADFHSKKKPGS</sequence>
<feature type="chain" id="PRO_5046297953" evidence="1">
    <location>
        <begin position="31"/>
        <end position="352"/>
    </location>
</feature>
<keyword evidence="1" id="KW-0732">Signal</keyword>
<dbReference type="Gene3D" id="1.20.1270.90">
    <property type="entry name" value="AF1782-like"/>
    <property type="match status" value="1"/>
</dbReference>
<dbReference type="EMBL" id="BMDD01000001">
    <property type="protein sequence ID" value="GGH71387.1"/>
    <property type="molecule type" value="Genomic_DNA"/>
</dbReference>
<accession>A0ABQ1ZPC3</accession>
<keyword evidence="3" id="KW-1185">Reference proteome</keyword>
<reference evidence="3" key="1">
    <citation type="journal article" date="2019" name="Int. J. Syst. Evol. Microbiol.">
        <title>The Global Catalogue of Microorganisms (GCM) 10K type strain sequencing project: providing services to taxonomists for standard genome sequencing and annotation.</title>
        <authorList>
            <consortium name="The Broad Institute Genomics Platform"/>
            <consortium name="The Broad Institute Genome Sequencing Center for Infectious Disease"/>
            <person name="Wu L."/>
            <person name="Ma J."/>
        </authorList>
    </citation>
    <scope>NUCLEOTIDE SEQUENCE [LARGE SCALE GENOMIC DNA]</scope>
    <source>
        <strain evidence="3">CCM 8702</strain>
    </source>
</reference>
<evidence type="ECO:0000313" key="3">
    <source>
        <dbReference type="Proteomes" id="UP000605427"/>
    </source>
</evidence>
<feature type="signal peptide" evidence="1">
    <location>
        <begin position="1"/>
        <end position="30"/>
    </location>
</feature>